<accession>A0ABY4HY15</accession>
<gene>
    <name evidence="1" type="ORF">MYF79_20985</name>
</gene>
<sequence length="133" mass="14526">MDTNYLRKKWFVTKSAGISTGFIAYKGGSSSYLSAPLALQLTRQVSNNVYAFGSLSATPYVLQNNGGIFYQSGPGKNYSFMRSNNFGVYPTARIGLMYTNSERTFSVSGSISVSSSSYNTYSPVYTPVNSHVQ</sequence>
<evidence type="ECO:0000313" key="2">
    <source>
        <dbReference type="Proteomes" id="UP000830198"/>
    </source>
</evidence>
<dbReference type="Proteomes" id="UP000830198">
    <property type="component" value="Chromosome"/>
</dbReference>
<organism evidence="1 2">
    <name type="scientific">Chitinophaga filiformis</name>
    <name type="common">Myxococcus filiformis</name>
    <name type="synonym">Flexibacter filiformis</name>
    <dbReference type="NCBI Taxonomy" id="104663"/>
    <lineage>
        <taxon>Bacteria</taxon>
        <taxon>Pseudomonadati</taxon>
        <taxon>Bacteroidota</taxon>
        <taxon>Chitinophagia</taxon>
        <taxon>Chitinophagales</taxon>
        <taxon>Chitinophagaceae</taxon>
        <taxon>Chitinophaga</taxon>
    </lineage>
</organism>
<name>A0ABY4HY15_CHIFI</name>
<dbReference type="RefSeq" id="WP_247809794.1">
    <property type="nucleotide sequence ID" value="NZ_CP095855.1"/>
</dbReference>
<reference evidence="1 2" key="1">
    <citation type="submission" date="2022-04" db="EMBL/GenBank/DDBJ databases">
        <title>The arsenic-methylating capacity of Chitinophaga filiformis YT5 during chitin decomposition.</title>
        <authorList>
            <person name="Chen G."/>
            <person name="Liang Y."/>
        </authorList>
    </citation>
    <scope>NUCLEOTIDE SEQUENCE [LARGE SCALE GENOMIC DNA]</scope>
    <source>
        <strain evidence="1 2">YT5</strain>
    </source>
</reference>
<keyword evidence="2" id="KW-1185">Reference proteome</keyword>
<dbReference type="EMBL" id="CP095855">
    <property type="protein sequence ID" value="UPK67421.1"/>
    <property type="molecule type" value="Genomic_DNA"/>
</dbReference>
<protein>
    <submittedName>
        <fullName evidence="1">Uncharacterized protein</fullName>
    </submittedName>
</protein>
<evidence type="ECO:0000313" key="1">
    <source>
        <dbReference type="EMBL" id="UPK67421.1"/>
    </source>
</evidence>
<proteinExistence type="predicted"/>